<accession>A0A8H4THN1</accession>
<comment type="caution">
    <text evidence="1">The sequence shown here is derived from an EMBL/GenBank/DDBJ whole genome shotgun (WGS) entry which is preliminary data.</text>
</comment>
<proteinExistence type="predicted"/>
<name>A0A8H4THN1_9HYPO</name>
<dbReference type="AlphaFoldDB" id="A0A8H4THN1"/>
<evidence type="ECO:0000313" key="2">
    <source>
        <dbReference type="Proteomes" id="UP000604273"/>
    </source>
</evidence>
<evidence type="ECO:0000313" key="1">
    <source>
        <dbReference type="EMBL" id="KAF4957944.1"/>
    </source>
</evidence>
<protein>
    <submittedName>
        <fullName evidence="1">Uncharacterized protein</fullName>
    </submittedName>
</protein>
<organism evidence="1 2">
    <name type="scientific">Fusarium gaditjirri</name>
    <dbReference type="NCBI Taxonomy" id="282569"/>
    <lineage>
        <taxon>Eukaryota</taxon>
        <taxon>Fungi</taxon>
        <taxon>Dikarya</taxon>
        <taxon>Ascomycota</taxon>
        <taxon>Pezizomycotina</taxon>
        <taxon>Sordariomycetes</taxon>
        <taxon>Hypocreomycetidae</taxon>
        <taxon>Hypocreales</taxon>
        <taxon>Nectriaceae</taxon>
        <taxon>Fusarium</taxon>
        <taxon>Fusarium nisikadoi species complex</taxon>
    </lineage>
</organism>
<reference evidence="1" key="2">
    <citation type="submission" date="2020-05" db="EMBL/GenBank/DDBJ databases">
        <authorList>
            <person name="Kim H.-S."/>
            <person name="Proctor R.H."/>
            <person name="Brown D.W."/>
        </authorList>
    </citation>
    <scope>NUCLEOTIDE SEQUENCE</scope>
    <source>
        <strain evidence="1">NRRL 45417</strain>
    </source>
</reference>
<dbReference type="EMBL" id="JABFAI010000060">
    <property type="protein sequence ID" value="KAF4957944.1"/>
    <property type="molecule type" value="Genomic_DNA"/>
</dbReference>
<gene>
    <name evidence="1" type="ORF">FGADI_2773</name>
</gene>
<dbReference type="Proteomes" id="UP000604273">
    <property type="component" value="Unassembled WGS sequence"/>
</dbReference>
<sequence length="556" mass="64096">MERTGVYNWGTKAFTPYKLLLYRGRFNNDPEKDDKHRFIYLAQNKPGDPLVGDCFIRLEEVHNRMRGDKTPYVQDCQTAIDSATNNRRSLNFRCWAVEGKACYTHELELFEKLFSKISNQNKTSDHIEEFRVWAEILRKSQGDKLASKDFFGRYWDVVIPDGNMPMFTAGIRIVVSEKYFDDRGFDFLFNRITPKAREDVRKEVWEAIKRVIEAPRLKFKPTLSIQNVIFQNEVAGLPDGWNGLQTNLINNKGWRTLEPHPGDLYSILVNYPVQNFLCSSAHDKPLWQKGYAPPEKKCAEALHKLLDKCGKQKDTRTYVETKYVVAAGKAKRNPTQDRYEAFVKRLAYYSNNGNGGRVIVDTKIAYPVFFGRGQNWMGDNNHKYTWLAPQLNYEYQNDPNSKPRVSVTRPLYPLNLEGSMLFQALLDKSVESQCWGWNCWDDNAVAKALLESTAVDGDQDGPLHKDDLKDLLKQAVNGDQEGQPIPVHTLQTFKPRSIFPEVFITRAQSAELWEAMERLSRPYQHLELHPARDYDGSSRNYASVSPELDCGCGFQI</sequence>
<reference evidence="1" key="1">
    <citation type="journal article" date="2020" name="BMC Genomics">
        <title>Correction to: Identification and distribution of gene clusters required for synthesis of sphingolipid metabolism inhibitors in diverse species of the filamentous fungus Fusarium.</title>
        <authorList>
            <person name="Kim H.S."/>
            <person name="Lohmar J.M."/>
            <person name="Busman M."/>
            <person name="Brown D.W."/>
            <person name="Naumann T.A."/>
            <person name="Divon H.H."/>
            <person name="Lysoe E."/>
            <person name="Uhlig S."/>
            <person name="Proctor R.H."/>
        </authorList>
    </citation>
    <scope>NUCLEOTIDE SEQUENCE</scope>
    <source>
        <strain evidence="1">NRRL 45417</strain>
    </source>
</reference>
<keyword evidence="2" id="KW-1185">Reference proteome</keyword>
<dbReference type="OrthoDB" id="3219467at2759"/>